<evidence type="ECO:0000313" key="3">
    <source>
        <dbReference type="Proteomes" id="UP000693970"/>
    </source>
</evidence>
<reference evidence="2" key="2">
    <citation type="submission" date="2021-04" db="EMBL/GenBank/DDBJ databases">
        <authorList>
            <person name="Podell S."/>
        </authorList>
    </citation>
    <scope>NUCLEOTIDE SEQUENCE</scope>
    <source>
        <strain evidence="2">Hildebrandi</strain>
    </source>
</reference>
<feature type="domain" description="DUF7788" evidence="1">
    <location>
        <begin position="25"/>
        <end position="93"/>
    </location>
</feature>
<dbReference type="EMBL" id="JAGRRH010000024">
    <property type="protein sequence ID" value="KAG7343419.1"/>
    <property type="molecule type" value="Genomic_DNA"/>
</dbReference>
<dbReference type="Pfam" id="PF25043">
    <property type="entry name" value="DUF7788"/>
    <property type="match status" value="1"/>
</dbReference>
<reference evidence="2" key="1">
    <citation type="journal article" date="2021" name="Sci. Rep.">
        <title>Diploid genomic architecture of Nitzschia inconspicua, an elite biomass production diatom.</title>
        <authorList>
            <person name="Oliver A."/>
            <person name="Podell S."/>
            <person name="Pinowska A."/>
            <person name="Traller J.C."/>
            <person name="Smith S.R."/>
            <person name="McClure R."/>
            <person name="Beliaev A."/>
            <person name="Bohutskyi P."/>
            <person name="Hill E.A."/>
            <person name="Rabines A."/>
            <person name="Zheng H."/>
            <person name="Allen L.Z."/>
            <person name="Kuo A."/>
            <person name="Grigoriev I.V."/>
            <person name="Allen A.E."/>
            <person name="Hazlebeck D."/>
            <person name="Allen E.E."/>
        </authorList>
    </citation>
    <scope>NUCLEOTIDE SEQUENCE</scope>
    <source>
        <strain evidence="2">Hildebrandi</strain>
    </source>
</reference>
<evidence type="ECO:0000259" key="1">
    <source>
        <dbReference type="Pfam" id="PF25043"/>
    </source>
</evidence>
<evidence type="ECO:0000313" key="2">
    <source>
        <dbReference type="EMBL" id="KAG7343419.1"/>
    </source>
</evidence>
<dbReference type="Proteomes" id="UP000693970">
    <property type="component" value="Unassembled WGS sequence"/>
</dbReference>
<organism evidence="2 3">
    <name type="scientific">Nitzschia inconspicua</name>
    <dbReference type="NCBI Taxonomy" id="303405"/>
    <lineage>
        <taxon>Eukaryota</taxon>
        <taxon>Sar</taxon>
        <taxon>Stramenopiles</taxon>
        <taxon>Ochrophyta</taxon>
        <taxon>Bacillariophyta</taxon>
        <taxon>Bacillariophyceae</taxon>
        <taxon>Bacillariophycidae</taxon>
        <taxon>Bacillariales</taxon>
        <taxon>Bacillariaceae</taxon>
        <taxon>Nitzschia</taxon>
    </lineage>
</organism>
<name>A0A9K3KHX0_9STRA</name>
<sequence>MHDVTQNRFAEVGEALGWKDSAPTPIVYWNLSNTGGYPADKDQEGVVLLSGFSPSLLKHVMQGEVMEEVEVKVVHADGTTMKEKVRVTPEQILGLIQDVE</sequence>
<proteinExistence type="predicted"/>
<dbReference type="AlphaFoldDB" id="A0A9K3KHX0"/>
<dbReference type="OrthoDB" id="1149618at2759"/>
<comment type="caution">
    <text evidence="2">The sequence shown here is derived from an EMBL/GenBank/DDBJ whole genome shotgun (WGS) entry which is preliminary data.</text>
</comment>
<gene>
    <name evidence="2" type="ORF">IV203_021364</name>
</gene>
<keyword evidence="3" id="KW-1185">Reference proteome</keyword>
<dbReference type="InterPro" id="IPR056690">
    <property type="entry name" value="DUF7788"/>
</dbReference>
<protein>
    <recommendedName>
        <fullName evidence="1">DUF7788 domain-containing protein</fullName>
    </recommendedName>
</protein>
<accession>A0A9K3KHX0</accession>